<feature type="signal peptide" evidence="4">
    <location>
        <begin position="1"/>
        <end position="17"/>
    </location>
</feature>
<dbReference type="PANTHER" id="PTHR12176">
    <property type="entry name" value="SAM-DEPENDENT METHYLTRANSFERASE SUPERFAMILY PROTEIN"/>
    <property type="match status" value="1"/>
</dbReference>
<reference evidence="7" key="1">
    <citation type="journal article" date="2023" name="Commun. Biol.">
        <title>Genome analysis of Parmales, the sister group of diatoms, reveals the evolutionary specialization of diatoms from phago-mixotrophs to photoautotrophs.</title>
        <authorList>
            <person name="Ban H."/>
            <person name="Sato S."/>
            <person name="Yoshikawa S."/>
            <person name="Yamada K."/>
            <person name="Nakamura Y."/>
            <person name="Ichinomiya M."/>
            <person name="Sato N."/>
            <person name="Blanc-Mathieu R."/>
            <person name="Endo H."/>
            <person name="Kuwata A."/>
            <person name="Ogata H."/>
        </authorList>
    </citation>
    <scope>NUCLEOTIDE SEQUENCE [LARGE SCALE GENOMIC DNA]</scope>
    <source>
        <strain evidence="7">NIES 3700</strain>
    </source>
</reference>
<dbReference type="OrthoDB" id="48530at2759"/>
<dbReference type="Gene3D" id="3.40.50.150">
    <property type="entry name" value="Vaccinia Virus protein VP39"/>
    <property type="match status" value="1"/>
</dbReference>
<accession>A0A9W7EJ96</accession>
<evidence type="ECO:0000313" key="7">
    <source>
        <dbReference type="Proteomes" id="UP001165122"/>
    </source>
</evidence>
<name>A0A9W7EJ96_9STRA</name>
<dbReference type="InterPro" id="IPR051419">
    <property type="entry name" value="Lys/N-term_MeTrsfase_sf"/>
</dbReference>
<feature type="domain" description="Methyltransferase" evidence="5">
    <location>
        <begin position="77"/>
        <end position="190"/>
    </location>
</feature>
<dbReference type="InterPro" id="IPR025714">
    <property type="entry name" value="Methyltranfer_dom"/>
</dbReference>
<dbReference type="CDD" id="cd02440">
    <property type="entry name" value="AdoMet_MTases"/>
    <property type="match status" value="1"/>
</dbReference>
<sequence>MRGILFSLVLICITTSAFRPHVFRLRSTKLAAVDSFDFSSRSGWDGFYDGQGSQPYEWHSSISHSIIAQHLVPGDANILVLGCGTSTLSADLYDEINTAKITSLDYSTNCIELMKQKYENTGRPGLSFICGDAVKLETLDHPELFTSIVDKGLVDAIMTGDAWDTAVTDIFKGASSVLSHKGSYILVSYKLSTSAKNFLNNLPEFTFTFNLPGSNDRVSISRAVKI</sequence>
<dbReference type="EMBL" id="BRXW01001048">
    <property type="protein sequence ID" value="GMH81003.1"/>
    <property type="molecule type" value="Genomic_DNA"/>
</dbReference>
<proteinExistence type="inferred from homology"/>
<keyword evidence="3" id="KW-0808">Transferase</keyword>
<dbReference type="Pfam" id="PF13847">
    <property type="entry name" value="Methyltransf_31"/>
    <property type="match status" value="1"/>
</dbReference>
<dbReference type="Proteomes" id="UP001165122">
    <property type="component" value="Unassembled WGS sequence"/>
</dbReference>
<gene>
    <name evidence="6" type="ORF">TrLO_g9615</name>
</gene>
<comment type="similarity">
    <text evidence="1">Belongs to the methyltransferase superfamily.</text>
</comment>
<dbReference type="AlphaFoldDB" id="A0A9W7EJ96"/>
<keyword evidence="2" id="KW-0489">Methyltransferase</keyword>
<evidence type="ECO:0000256" key="3">
    <source>
        <dbReference type="ARBA" id="ARBA00022679"/>
    </source>
</evidence>
<comment type="caution">
    <text evidence="6">The sequence shown here is derived from an EMBL/GenBank/DDBJ whole genome shotgun (WGS) entry which is preliminary data.</text>
</comment>
<evidence type="ECO:0000313" key="6">
    <source>
        <dbReference type="EMBL" id="GMH81003.1"/>
    </source>
</evidence>
<organism evidence="6 7">
    <name type="scientific">Triparma laevis f. longispina</name>
    <dbReference type="NCBI Taxonomy" id="1714387"/>
    <lineage>
        <taxon>Eukaryota</taxon>
        <taxon>Sar</taxon>
        <taxon>Stramenopiles</taxon>
        <taxon>Ochrophyta</taxon>
        <taxon>Bolidophyceae</taxon>
        <taxon>Parmales</taxon>
        <taxon>Triparmaceae</taxon>
        <taxon>Triparma</taxon>
    </lineage>
</organism>
<evidence type="ECO:0000256" key="4">
    <source>
        <dbReference type="SAM" id="SignalP"/>
    </source>
</evidence>
<evidence type="ECO:0000256" key="1">
    <source>
        <dbReference type="ARBA" id="ARBA00008361"/>
    </source>
</evidence>
<evidence type="ECO:0000259" key="5">
    <source>
        <dbReference type="Pfam" id="PF13847"/>
    </source>
</evidence>
<evidence type="ECO:0000256" key="2">
    <source>
        <dbReference type="ARBA" id="ARBA00022603"/>
    </source>
</evidence>
<dbReference type="GO" id="GO:0008168">
    <property type="term" value="F:methyltransferase activity"/>
    <property type="evidence" value="ECO:0007669"/>
    <property type="project" value="UniProtKB-KW"/>
</dbReference>
<dbReference type="GO" id="GO:0032259">
    <property type="term" value="P:methylation"/>
    <property type="evidence" value="ECO:0007669"/>
    <property type="project" value="UniProtKB-KW"/>
</dbReference>
<keyword evidence="4" id="KW-0732">Signal</keyword>
<dbReference type="SUPFAM" id="SSF53335">
    <property type="entry name" value="S-adenosyl-L-methionine-dependent methyltransferases"/>
    <property type="match status" value="1"/>
</dbReference>
<keyword evidence="7" id="KW-1185">Reference proteome</keyword>
<dbReference type="InterPro" id="IPR029063">
    <property type="entry name" value="SAM-dependent_MTases_sf"/>
</dbReference>
<protein>
    <recommendedName>
        <fullName evidence="5">Methyltransferase domain-containing protein</fullName>
    </recommendedName>
</protein>
<feature type="chain" id="PRO_5040833260" description="Methyltransferase domain-containing protein" evidence="4">
    <location>
        <begin position="18"/>
        <end position="226"/>
    </location>
</feature>